<dbReference type="Gene3D" id="2.30.30.910">
    <property type="match status" value="1"/>
</dbReference>
<comment type="similarity">
    <text evidence="1 5">Belongs to the FlgD family.</text>
</comment>
<accession>A0ABU1WNU9</accession>
<evidence type="ECO:0000259" key="7">
    <source>
        <dbReference type="Pfam" id="PF13860"/>
    </source>
</evidence>
<keyword evidence="9" id="KW-0966">Cell projection</keyword>
<protein>
    <recommendedName>
        <fullName evidence="2 5">Basal-body rod modification protein FlgD</fullName>
    </recommendedName>
</protein>
<keyword evidence="9" id="KW-0969">Cilium</keyword>
<evidence type="ECO:0000313" key="9">
    <source>
        <dbReference type="EMBL" id="MDR7150975.1"/>
    </source>
</evidence>
<dbReference type="RefSeq" id="WP_310317479.1">
    <property type="nucleotide sequence ID" value="NZ_JAVDWU010000006.1"/>
</dbReference>
<reference evidence="9 10" key="1">
    <citation type="submission" date="2023-07" db="EMBL/GenBank/DDBJ databases">
        <title>Sorghum-associated microbial communities from plants grown in Nebraska, USA.</title>
        <authorList>
            <person name="Schachtman D."/>
        </authorList>
    </citation>
    <scope>NUCLEOTIDE SEQUENCE [LARGE SCALE GENOMIC DNA]</scope>
    <source>
        <strain evidence="9 10">4249</strain>
    </source>
</reference>
<dbReference type="InterPro" id="IPR005648">
    <property type="entry name" value="FlgD"/>
</dbReference>
<evidence type="ECO:0000313" key="10">
    <source>
        <dbReference type="Proteomes" id="UP001265700"/>
    </source>
</evidence>
<name>A0ABU1WNU9_9BURK</name>
<dbReference type="Pfam" id="PF13860">
    <property type="entry name" value="FlgD_ig"/>
    <property type="match status" value="1"/>
</dbReference>
<feature type="domain" description="FlgD Tudor-like" evidence="8">
    <location>
        <begin position="90"/>
        <end position="219"/>
    </location>
</feature>
<dbReference type="Pfam" id="PF13861">
    <property type="entry name" value="FLgD_tudor"/>
    <property type="match status" value="1"/>
</dbReference>
<keyword evidence="10" id="KW-1185">Reference proteome</keyword>
<evidence type="ECO:0000256" key="2">
    <source>
        <dbReference type="ARBA" id="ARBA00016013"/>
    </source>
</evidence>
<evidence type="ECO:0000256" key="1">
    <source>
        <dbReference type="ARBA" id="ARBA00010577"/>
    </source>
</evidence>
<dbReference type="EMBL" id="JAVDWU010000006">
    <property type="protein sequence ID" value="MDR7150975.1"/>
    <property type="molecule type" value="Genomic_DNA"/>
</dbReference>
<organism evidence="9 10">
    <name type="scientific">Hydrogenophaga palleronii</name>
    <dbReference type="NCBI Taxonomy" id="65655"/>
    <lineage>
        <taxon>Bacteria</taxon>
        <taxon>Pseudomonadati</taxon>
        <taxon>Pseudomonadota</taxon>
        <taxon>Betaproteobacteria</taxon>
        <taxon>Burkholderiales</taxon>
        <taxon>Comamonadaceae</taxon>
        <taxon>Hydrogenophaga</taxon>
    </lineage>
</organism>
<dbReference type="InterPro" id="IPR025963">
    <property type="entry name" value="FLgD_Tudor"/>
</dbReference>
<evidence type="ECO:0000256" key="3">
    <source>
        <dbReference type="ARBA" id="ARBA00022795"/>
    </source>
</evidence>
<gene>
    <name evidence="9" type="ORF">J2W49_002948</name>
</gene>
<dbReference type="InterPro" id="IPR025965">
    <property type="entry name" value="FlgD/Vpr_Ig-like"/>
</dbReference>
<evidence type="ECO:0000256" key="4">
    <source>
        <dbReference type="ARBA" id="ARBA00024746"/>
    </source>
</evidence>
<feature type="region of interest" description="Disordered" evidence="6">
    <location>
        <begin position="1"/>
        <end position="32"/>
    </location>
</feature>
<comment type="caution">
    <text evidence="9">The sequence shown here is derived from an EMBL/GenBank/DDBJ whole genome shotgun (WGS) entry which is preliminary data.</text>
</comment>
<keyword evidence="9" id="KW-0282">Flagellum</keyword>
<evidence type="ECO:0000256" key="6">
    <source>
        <dbReference type="SAM" id="MobiDB-lite"/>
    </source>
</evidence>
<feature type="compositionally biased region" description="Polar residues" evidence="6">
    <location>
        <begin position="7"/>
        <end position="32"/>
    </location>
</feature>
<feature type="domain" description="FlgD/Vpr Ig-like" evidence="7">
    <location>
        <begin position="107"/>
        <end position="177"/>
    </location>
</feature>
<evidence type="ECO:0000256" key="5">
    <source>
        <dbReference type="RuleBase" id="RU362076"/>
    </source>
</evidence>
<dbReference type="Proteomes" id="UP001265700">
    <property type="component" value="Unassembled WGS sequence"/>
</dbReference>
<dbReference type="Gene3D" id="2.60.40.4070">
    <property type="match status" value="1"/>
</dbReference>
<comment type="function">
    <text evidence="4 5">Required for flagellar hook formation. May act as a scaffolding protein.</text>
</comment>
<keyword evidence="3 5" id="KW-1005">Bacterial flagellum biogenesis</keyword>
<sequence length="222" mass="23332">MMLSQPLDLSNLGTAVGSTTATKGGNNATDPQASQDRFLKLLVAQLNNQDPLNPMDNAQMTTQMAQINTVSGIQELNATLKGMAEQSASMQSLQGTALIGRDALVEGNTVTFDGTTGKGALALAGDANRVYVDILNKNGSVIDTVDMGSLTKGHHAFQWDAGSINPADVGNFRVRANNGADQVEATPLARVKVASVAFANGAMVMQLQNGRTTTYDQVRAFM</sequence>
<dbReference type="Pfam" id="PF03963">
    <property type="entry name" value="FlgD"/>
    <property type="match status" value="1"/>
</dbReference>
<evidence type="ECO:0000259" key="8">
    <source>
        <dbReference type="Pfam" id="PF13861"/>
    </source>
</evidence>
<proteinExistence type="inferred from homology"/>